<name>A0A4Z1PEP5_9PEZI</name>
<accession>A0A4Z1PEP5</accession>
<dbReference type="Proteomes" id="UP000298493">
    <property type="component" value="Unassembled WGS sequence"/>
</dbReference>
<dbReference type="AlphaFoldDB" id="A0A4Z1PEP5"/>
<keyword evidence="2" id="KW-0489">Methyltransferase</keyword>
<evidence type="ECO:0000313" key="3">
    <source>
        <dbReference type="Proteomes" id="UP000298493"/>
    </source>
</evidence>
<feature type="compositionally biased region" description="Basic and acidic residues" evidence="1">
    <location>
        <begin position="184"/>
        <end position="197"/>
    </location>
</feature>
<proteinExistence type="predicted"/>
<gene>
    <name evidence="2" type="ORF">E6O75_ATG07378</name>
</gene>
<feature type="region of interest" description="Disordered" evidence="1">
    <location>
        <begin position="162"/>
        <end position="197"/>
    </location>
</feature>
<dbReference type="EMBL" id="SNSC02000011">
    <property type="protein sequence ID" value="TID19918.1"/>
    <property type="molecule type" value="Genomic_DNA"/>
</dbReference>
<reference evidence="2 3" key="1">
    <citation type="submission" date="2019-04" db="EMBL/GenBank/DDBJ databases">
        <title>High contiguity whole genome sequence and gene annotation resource for two Venturia nashicola isolates.</title>
        <authorList>
            <person name="Prokchorchik M."/>
            <person name="Won K."/>
            <person name="Lee Y."/>
            <person name="Choi E.D."/>
            <person name="Segonzac C."/>
            <person name="Sohn K.H."/>
        </authorList>
    </citation>
    <scope>NUCLEOTIDE SEQUENCE [LARGE SCALE GENOMIC DNA]</scope>
    <source>
        <strain evidence="2 3">PRI2</strain>
    </source>
</reference>
<evidence type="ECO:0000256" key="1">
    <source>
        <dbReference type="SAM" id="MobiDB-lite"/>
    </source>
</evidence>
<dbReference type="GO" id="GO:0032259">
    <property type="term" value="P:methylation"/>
    <property type="evidence" value="ECO:0007669"/>
    <property type="project" value="UniProtKB-KW"/>
</dbReference>
<dbReference type="GO" id="GO:0008168">
    <property type="term" value="F:methyltransferase activity"/>
    <property type="evidence" value="ECO:0007669"/>
    <property type="project" value="UniProtKB-KW"/>
</dbReference>
<organism evidence="2 3">
    <name type="scientific">Venturia nashicola</name>
    <dbReference type="NCBI Taxonomy" id="86259"/>
    <lineage>
        <taxon>Eukaryota</taxon>
        <taxon>Fungi</taxon>
        <taxon>Dikarya</taxon>
        <taxon>Ascomycota</taxon>
        <taxon>Pezizomycotina</taxon>
        <taxon>Dothideomycetes</taxon>
        <taxon>Pleosporomycetidae</taxon>
        <taxon>Venturiales</taxon>
        <taxon>Venturiaceae</taxon>
        <taxon>Venturia</taxon>
    </lineage>
</organism>
<dbReference type="OrthoDB" id="10630302at2759"/>
<sequence length="213" mass="24549">MKITGNKDRRMNPKDDKTGLLERTLWTWYPKTRLGQGACGHATLWVEANDEGIVGGSVVAKDVNFETEWDSRIFSDDPSPKGTLPVFILPYMGFHVHKALRSFRLLTDHAPYGDLFDFVQKFPLPNPKEMDKDKPETEQDMIPVAYRPPLQELLEHVQAAVDTFPGPPSKEDYDLVHSKKRKKQSNEEMGDRYDHKDTLRAEKLRKLEREKGI</sequence>
<keyword evidence="2" id="KW-0808">Transferase</keyword>
<protein>
    <submittedName>
        <fullName evidence="2">Histone-lysine N-methyltransferase</fullName>
    </submittedName>
</protein>
<evidence type="ECO:0000313" key="2">
    <source>
        <dbReference type="EMBL" id="TID19918.1"/>
    </source>
</evidence>
<keyword evidence="3" id="KW-1185">Reference proteome</keyword>
<comment type="caution">
    <text evidence="2">The sequence shown here is derived from an EMBL/GenBank/DDBJ whole genome shotgun (WGS) entry which is preliminary data.</text>
</comment>